<accession>A0A1T5N814</accession>
<dbReference type="EMBL" id="FUZZ01000001">
    <property type="protein sequence ID" value="SKC96474.1"/>
    <property type="molecule type" value="Genomic_DNA"/>
</dbReference>
<gene>
    <name evidence="2" type="ORF">SAMN05660461_0698</name>
</gene>
<protein>
    <submittedName>
        <fullName evidence="2">3-hydroxyacyl-[acyl-carrier-protein] dehydratase</fullName>
    </submittedName>
</protein>
<name>A0A1T5N814_9BACT</name>
<evidence type="ECO:0000313" key="3">
    <source>
        <dbReference type="Proteomes" id="UP000190166"/>
    </source>
</evidence>
<reference evidence="2 3" key="1">
    <citation type="submission" date="2017-02" db="EMBL/GenBank/DDBJ databases">
        <authorList>
            <person name="Peterson S.W."/>
        </authorList>
    </citation>
    <scope>NUCLEOTIDE SEQUENCE [LARGE SCALE GENOMIC DNA]</scope>
    <source>
        <strain evidence="2 3">DSM 18108</strain>
    </source>
</reference>
<proteinExistence type="predicted"/>
<dbReference type="PANTHER" id="PTHR30272">
    <property type="entry name" value="3-HYDROXYACYL-[ACYL-CARRIER-PROTEIN] DEHYDRATASE"/>
    <property type="match status" value="1"/>
</dbReference>
<dbReference type="STRING" id="393003.SAMN05660461_0698"/>
<dbReference type="GO" id="GO:0016829">
    <property type="term" value="F:lyase activity"/>
    <property type="evidence" value="ECO:0007669"/>
    <property type="project" value="UniProtKB-KW"/>
</dbReference>
<evidence type="ECO:0000256" key="1">
    <source>
        <dbReference type="ARBA" id="ARBA00023239"/>
    </source>
</evidence>
<dbReference type="Pfam" id="PF07977">
    <property type="entry name" value="FabA"/>
    <property type="match status" value="1"/>
</dbReference>
<keyword evidence="3" id="KW-1185">Reference proteome</keyword>
<dbReference type="InterPro" id="IPR029069">
    <property type="entry name" value="HotDog_dom_sf"/>
</dbReference>
<dbReference type="InterPro" id="IPR013114">
    <property type="entry name" value="FabA_FabZ"/>
</dbReference>
<dbReference type="Proteomes" id="UP000190166">
    <property type="component" value="Unassembled WGS sequence"/>
</dbReference>
<sequence>MTKEEILQHLPYAPPFLFVDELEYIDEEKVTGIYTFHADMPCYKGHFKGLPVTPGVLLTEVMAQTGLACLGIYLLRDEIQEQLPTVAMTSAHIDFYLPVAPGETVKAQATKIYFRFNKLKCRVALYNTAGALVCDGTMAGMIINSKNE</sequence>
<dbReference type="PANTHER" id="PTHR30272:SF1">
    <property type="entry name" value="3-HYDROXYACYL-[ACYL-CARRIER-PROTEIN] DEHYDRATASE"/>
    <property type="match status" value="1"/>
</dbReference>
<dbReference type="Gene3D" id="3.10.129.10">
    <property type="entry name" value="Hotdog Thioesterase"/>
    <property type="match status" value="1"/>
</dbReference>
<dbReference type="AlphaFoldDB" id="A0A1T5N814"/>
<keyword evidence="1" id="KW-0456">Lyase</keyword>
<dbReference type="RefSeq" id="WP_079468016.1">
    <property type="nucleotide sequence ID" value="NZ_FUZZ01000001.1"/>
</dbReference>
<organism evidence="2 3">
    <name type="scientific">Chitinophaga ginsengisegetis</name>
    <dbReference type="NCBI Taxonomy" id="393003"/>
    <lineage>
        <taxon>Bacteria</taxon>
        <taxon>Pseudomonadati</taxon>
        <taxon>Bacteroidota</taxon>
        <taxon>Chitinophagia</taxon>
        <taxon>Chitinophagales</taxon>
        <taxon>Chitinophagaceae</taxon>
        <taxon>Chitinophaga</taxon>
    </lineage>
</organism>
<dbReference type="SUPFAM" id="SSF54637">
    <property type="entry name" value="Thioesterase/thiol ester dehydrase-isomerase"/>
    <property type="match status" value="1"/>
</dbReference>
<evidence type="ECO:0000313" key="2">
    <source>
        <dbReference type="EMBL" id="SKC96474.1"/>
    </source>
</evidence>